<dbReference type="EMBL" id="JACBZR010000001">
    <property type="protein sequence ID" value="NYI78092.1"/>
    <property type="molecule type" value="Genomic_DNA"/>
</dbReference>
<organism evidence="2 3">
    <name type="scientific">Nocardioides panzhihuensis</name>
    <dbReference type="NCBI Taxonomy" id="860243"/>
    <lineage>
        <taxon>Bacteria</taxon>
        <taxon>Bacillati</taxon>
        <taxon>Actinomycetota</taxon>
        <taxon>Actinomycetes</taxon>
        <taxon>Propionibacteriales</taxon>
        <taxon>Nocardioidaceae</taxon>
        <taxon>Nocardioides</taxon>
    </lineage>
</organism>
<proteinExistence type="predicted"/>
<dbReference type="AlphaFoldDB" id="A0A7Z0DMA7"/>
<name>A0A7Z0DMA7_9ACTN</name>
<protein>
    <submittedName>
        <fullName evidence="2">Uncharacterized protein</fullName>
    </submittedName>
</protein>
<feature type="region of interest" description="Disordered" evidence="1">
    <location>
        <begin position="140"/>
        <end position="172"/>
    </location>
</feature>
<feature type="compositionally biased region" description="Basic and acidic residues" evidence="1">
    <location>
        <begin position="90"/>
        <end position="104"/>
    </location>
</feature>
<evidence type="ECO:0000313" key="3">
    <source>
        <dbReference type="Proteomes" id="UP000564496"/>
    </source>
</evidence>
<dbReference type="Proteomes" id="UP000564496">
    <property type="component" value="Unassembled WGS sequence"/>
</dbReference>
<sequence>MPGHDGIHVREPQALRRKIEGEPFLLASEEDHVVEPASGQKGVATDDGAAGEESKDGRTGQVRFGPERRGLHGGAERVGAFFLPDEDPSGENREPGMRVEDRCGRRQAPGLHHESSSANATYGVVARSTPVLRATAPRFLPSSITSMAGNDARTCAGVPSSDPLSKRMTGQR</sequence>
<comment type="caution">
    <text evidence="2">The sequence shown here is derived from an EMBL/GenBank/DDBJ whole genome shotgun (WGS) entry which is preliminary data.</text>
</comment>
<evidence type="ECO:0000256" key="1">
    <source>
        <dbReference type="SAM" id="MobiDB-lite"/>
    </source>
</evidence>
<reference evidence="2 3" key="1">
    <citation type="submission" date="2020-07" db="EMBL/GenBank/DDBJ databases">
        <title>Sequencing the genomes of 1000 actinobacteria strains.</title>
        <authorList>
            <person name="Klenk H.-P."/>
        </authorList>
    </citation>
    <scope>NUCLEOTIDE SEQUENCE [LARGE SCALE GENOMIC DNA]</scope>
    <source>
        <strain evidence="2 3">DSM 26487</strain>
    </source>
</reference>
<feature type="region of interest" description="Disordered" evidence="1">
    <location>
        <begin position="20"/>
        <end position="124"/>
    </location>
</feature>
<evidence type="ECO:0000313" key="2">
    <source>
        <dbReference type="EMBL" id="NYI78092.1"/>
    </source>
</evidence>
<keyword evidence="3" id="KW-1185">Reference proteome</keyword>
<gene>
    <name evidence="2" type="ORF">BJ988_002740</name>
</gene>
<accession>A0A7Z0DMA7</accession>